<dbReference type="STRING" id="45056.Lade_2177"/>
<dbReference type="RefSeq" id="WP_058463216.1">
    <property type="nucleotide sequence ID" value="NZ_CAAAHS010000001.1"/>
</dbReference>
<dbReference type="PANTHER" id="PTHR34606:SF15">
    <property type="entry name" value="BON DOMAIN-CONTAINING PROTEIN"/>
    <property type="match status" value="1"/>
</dbReference>
<protein>
    <submittedName>
        <fullName evidence="4">Osmotically inducible protein Y</fullName>
    </submittedName>
</protein>
<dbReference type="KEGG" id="ladl:NCTC12735_00179"/>
<feature type="compositionally biased region" description="Polar residues" evidence="1">
    <location>
        <begin position="206"/>
        <end position="227"/>
    </location>
</feature>
<name>A0A0W0R1B7_9GAMM</name>
<dbReference type="AlphaFoldDB" id="A0A0W0R1B7"/>
<evidence type="ECO:0000313" key="6">
    <source>
        <dbReference type="Proteomes" id="UP000054859"/>
    </source>
</evidence>
<dbReference type="PANTHER" id="PTHR34606">
    <property type="entry name" value="BON DOMAIN-CONTAINING PROTEIN"/>
    <property type="match status" value="1"/>
</dbReference>
<gene>
    <name evidence="5" type="primary">osmY_1</name>
    <name evidence="4" type="ORF">Lade_2177</name>
    <name evidence="5" type="ORF">NCTC12735_00179</name>
</gene>
<evidence type="ECO:0000256" key="2">
    <source>
        <dbReference type="SAM" id="SignalP"/>
    </source>
</evidence>
<keyword evidence="2" id="KW-0732">Signal</keyword>
<evidence type="ECO:0000313" key="4">
    <source>
        <dbReference type="EMBL" id="KTC64883.1"/>
    </source>
</evidence>
<geneLocation type="plasmid" evidence="5 7">
    <name>8</name>
</geneLocation>
<dbReference type="InterPro" id="IPR051686">
    <property type="entry name" value="Lipoprotein_DolP"/>
</dbReference>
<dbReference type="Gene3D" id="3.30.1340.30">
    <property type="match status" value="2"/>
</dbReference>
<feature type="signal peptide" evidence="2">
    <location>
        <begin position="1"/>
        <end position="24"/>
    </location>
</feature>
<dbReference type="InterPro" id="IPR007055">
    <property type="entry name" value="BON_dom"/>
</dbReference>
<proteinExistence type="predicted"/>
<evidence type="ECO:0000259" key="3">
    <source>
        <dbReference type="PROSITE" id="PS50914"/>
    </source>
</evidence>
<reference evidence="5 7" key="2">
    <citation type="submission" date="2018-12" db="EMBL/GenBank/DDBJ databases">
        <authorList>
            <consortium name="Pathogen Informatics"/>
        </authorList>
    </citation>
    <scope>NUCLEOTIDE SEQUENCE [LARGE SCALE GENOMIC DNA]</scope>
    <source>
        <strain evidence="5 7">NCTC12735</strain>
        <plasmid evidence="7">8</plasmid>
    </source>
</reference>
<evidence type="ECO:0000256" key="1">
    <source>
        <dbReference type="SAM" id="MobiDB-lite"/>
    </source>
</evidence>
<organism evidence="4 6">
    <name type="scientific">Legionella adelaidensis</name>
    <dbReference type="NCBI Taxonomy" id="45056"/>
    <lineage>
        <taxon>Bacteria</taxon>
        <taxon>Pseudomonadati</taxon>
        <taxon>Pseudomonadota</taxon>
        <taxon>Gammaproteobacteria</taxon>
        <taxon>Legionellales</taxon>
        <taxon>Legionellaceae</taxon>
        <taxon>Legionella</taxon>
    </lineage>
</organism>
<dbReference type="EMBL" id="LNKA01000019">
    <property type="protein sequence ID" value="KTC64883.1"/>
    <property type="molecule type" value="Genomic_DNA"/>
</dbReference>
<feature type="domain" description="BON" evidence="3">
    <location>
        <begin position="40"/>
        <end position="111"/>
    </location>
</feature>
<reference evidence="4 6" key="1">
    <citation type="submission" date="2015-11" db="EMBL/GenBank/DDBJ databases">
        <title>Identification of large and diverse effector repertoires of 38 Legionella species.</title>
        <authorList>
            <person name="Burstein D."/>
            <person name="Amaro F."/>
            <person name="Zusman T."/>
            <person name="Lifshitz Z."/>
            <person name="Cohen O."/>
            <person name="Gilbert J.A."/>
            <person name="Pupko T."/>
            <person name="Shuman H.A."/>
            <person name="Segal G."/>
        </authorList>
    </citation>
    <scope>NUCLEOTIDE SEQUENCE [LARGE SCALE GENOMIC DNA]</scope>
    <source>
        <strain evidence="4 6">1762-AUS-E</strain>
    </source>
</reference>
<keyword evidence="5" id="KW-0614">Plasmid</keyword>
<dbReference type="OrthoDB" id="5638756at2"/>
<keyword evidence="6" id="KW-1185">Reference proteome</keyword>
<evidence type="ECO:0000313" key="7">
    <source>
        <dbReference type="Proteomes" id="UP000281170"/>
    </source>
</evidence>
<sequence>MDKCIKLKAVALLICSGLAGSAIADNNASMNNNRTASATTQTTQRSDAAITSEVNRALTDYAGKVKVSVKGAVVYLTGQLPSDTDYDKVITAAESVQGVSDINVDQLTVKDSSQPLYDTYITAKVKGALIQNDIMGKDIPAWSISVETKDGQVFLSGKIATQQEKQNIMNVVKSVKGVTKVNDQIVIGASDNDATSNTKADEASSKTDSMSTTDNSDNTQSGNSTGY</sequence>
<feature type="region of interest" description="Disordered" evidence="1">
    <location>
        <begin position="191"/>
        <end position="227"/>
    </location>
</feature>
<dbReference type="Proteomes" id="UP000281170">
    <property type="component" value="Plasmid 8"/>
</dbReference>
<dbReference type="Proteomes" id="UP000054859">
    <property type="component" value="Unassembled WGS sequence"/>
</dbReference>
<dbReference type="Pfam" id="PF04972">
    <property type="entry name" value="BON"/>
    <property type="match status" value="2"/>
</dbReference>
<feature type="chain" id="PRO_5036002922" evidence="2">
    <location>
        <begin position="25"/>
        <end position="227"/>
    </location>
</feature>
<dbReference type="PROSITE" id="PS50914">
    <property type="entry name" value="BON"/>
    <property type="match status" value="2"/>
</dbReference>
<accession>A0A0W0R1B7</accession>
<feature type="domain" description="BON" evidence="3">
    <location>
        <begin position="117"/>
        <end position="189"/>
    </location>
</feature>
<dbReference type="PATRIC" id="fig|45056.6.peg.2251"/>
<dbReference type="EMBL" id="LR134417">
    <property type="protein sequence ID" value="VEH82946.1"/>
    <property type="molecule type" value="Genomic_DNA"/>
</dbReference>
<evidence type="ECO:0000313" key="5">
    <source>
        <dbReference type="EMBL" id="VEH82946.1"/>
    </source>
</evidence>